<evidence type="ECO:0000313" key="4">
    <source>
        <dbReference type="WBParaSite" id="EEL_0000136201-mRNA-1"/>
    </source>
</evidence>
<organism evidence="3 4">
    <name type="scientific">Elaeophora elaphi</name>
    <dbReference type="NCBI Taxonomy" id="1147741"/>
    <lineage>
        <taxon>Eukaryota</taxon>
        <taxon>Metazoa</taxon>
        <taxon>Ecdysozoa</taxon>
        <taxon>Nematoda</taxon>
        <taxon>Chromadorea</taxon>
        <taxon>Rhabditida</taxon>
        <taxon>Spirurina</taxon>
        <taxon>Spiruromorpha</taxon>
        <taxon>Filarioidea</taxon>
        <taxon>Onchocercidae</taxon>
        <taxon>Elaeophora</taxon>
    </lineage>
</organism>
<dbReference type="WBParaSite" id="EEL_0000136201-mRNA-1">
    <property type="protein sequence ID" value="EEL_0000136201-mRNA-1"/>
    <property type="gene ID" value="EEL_0000136201"/>
</dbReference>
<feature type="chain" id="PRO_5006447533" evidence="2">
    <location>
        <begin position="17"/>
        <end position="122"/>
    </location>
</feature>
<evidence type="ECO:0000256" key="1">
    <source>
        <dbReference type="SAM" id="Phobius"/>
    </source>
</evidence>
<sequence length="122" mass="13740">MFFLSSLVLLIPTAIFYLQQEEQIHRAISLILLVILITSFVTAWFHALICQLKCCDFVRRSAKTGFSLSKIRELRPPSISSTERVEAISTAPQQSVIAAKPTGHLQPLEHTPTKLLLLRVKN</sequence>
<feature type="signal peptide" evidence="2">
    <location>
        <begin position="1"/>
        <end position="16"/>
    </location>
</feature>
<dbReference type="AlphaFoldDB" id="A0A0R3RIQ4"/>
<keyword evidence="2" id="KW-0732">Signal</keyword>
<dbReference type="Proteomes" id="UP000050640">
    <property type="component" value="Unplaced"/>
</dbReference>
<reference evidence="4" key="1">
    <citation type="submission" date="2017-02" db="UniProtKB">
        <authorList>
            <consortium name="WormBaseParasite"/>
        </authorList>
    </citation>
    <scope>IDENTIFICATION</scope>
</reference>
<feature type="transmembrane region" description="Helical" evidence="1">
    <location>
        <begin position="30"/>
        <end position="50"/>
    </location>
</feature>
<keyword evidence="1" id="KW-0472">Membrane</keyword>
<keyword evidence="1" id="KW-1133">Transmembrane helix</keyword>
<evidence type="ECO:0000313" key="3">
    <source>
        <dbReference type="Proteomes" id="UP000050640"/>
    </source>
</evidence>
<proteinExistence type="predicted"/>
<evidence type="ECO:0000256" key="2">
    <source>
        <dbReference type="SAM" id="SignalP"/>
    </source>
</evidence>
<protein>
    <submittedName>
        <fullName evidence="4">MENTAL domain-containing protein</fullName>
    </submittedName>
</protein>
<keyword evidence="3" id="KW-1185">Reference proteome</keyword>
<accession>A0A0R3RIQ4</accession>
<keyword evidence="1" id="KW-0812">Transmembrane</keyword>
<name>A0A0R3RIQ4_9BILA</name>